<dbReference type="SUPFAM" id="SSF49401">
    <property type="entry name" value="Bacterial adhesins"/>
    <property type="match status" value="1"/>
</dbReference>
<keyword evidence="9" id="KW-1185">Reference proteome</keyword>
<comment type="subcellular location">
    <subcellularLocation>
        <location evidence="1">Fimbrium</location>
    </subcellularLocation>
</comment>
<name>A0A316I0V6_9GAMM</name>
<evidence type="ECO:0000259" key="7">
    <source>
        <dbReference type="Pfam" id="PF22003"/>
    </source>
</evidence>
<accession>A0A316I0V6</accession>
<feature type="signal peptide" evidence="5">
    <location>
        <begin position="1"/>
        <end position="23"/>
    </location>
</feature>
<dbReference type="InterPro" id="IPR000259">
    <property type="entry name" value="Adhesion_dom_fimbrial"/>
</dbReference>
<dbReference type="PANTHER" id="PTHR33420">
    <property type="entry name" value="FIMBRIAL SUBUNIT ELFA-RELATED"/>
    <property type="match status" value="1"/>
</dbReference>
<protein>
    <submittedName>
        <fullName evidence="8">Type 1 fimbria pilin</fullName>
    </submittedName>
</protein>
<keyword evidence="3 5" id="KW-0732">Signal</keyword>
<proteinExistence type="inferred from homology"/>
<sequence>MKPLRYACLLTLLLVLWPKATLASCTMSGGTETVRMTISSPITLDPNAAVGTVLATSPVVSPSPNTTQVSCSGSTTIGVINLVGSQPSGSSTIYPTGVSGVGYRILHPDSSYYLPPWGYDSIDSGTYELSVGSALQLVKTGPITSGATLNAGTLGYWQYGGRRTNLRAEDFVLANSVTFVAPSCTVTTPNIAVTLPTVSNTALAGTGATAGATAFTIGLNCPSSAAGRTMAIQFDTAQSFSGANGVIIPTAGTARNVGVQLVDSSLSPTVVFAHPVTVGTTPSGLYNLTYYARYYATAASVTPGNLTATATFTISYP</sequence>
<dbReference type="GO" id="GO:0043709">
    <property type="term" value="P:cell adhesion involved in single-species biofilm formation"/>
    <property type="evidence" value="ECO:0007669"/>
    <property type="project" value="TreeGrafter"/>
</dbReference>
<evidence type="ECO:0000256" key="5">
    <source>
        <dbReference type="SAM" id="SignalP"/>
    </source>
</evidence>
<dbReference type="Proteomes" id="UP000245812">
    <property type="component" value="Unassembled WGS sequence"/>
</dbReference>
<evidence type="ECO:0000256" key="1">
    <source>
        <dbReference type="ARBA" id="ARBA00004561"/>
    </source>
</evidence>
<comment type="similarity">
    <text evidence="2">Belongs to the fimbrial protein family.</text>
</comment>
<dbReference type="PANTHER" id="PTHR33420:SF3">
    <property type="entry name" value="FIMBRIAL SUBUNIT ELFA"/>
    <property type="match status" value="1"/>
</dbReference>
<evidence type="ECO:0000259" key="6">
    <source>
        <dbReference type="Pfam" id="PF00419"/>
    </source>
</evidence>
<evidence type="ECO:0000256" key="2">
    <source>
        <dbReference type="ARBA" id="ARBA00006671"/>
    </source>
</evidence>
<dbReference type="Pfam" id="PF00419">
    <property type="entry name" value="Fimbrial"/>
    <property type="match status" value="1"/>
</dbReference>
<keyword evidence="4" id="KW-0281">Fimbrium</keyword>
<dbReference type="Pfam" id="PF22003">
    <property type="entry name" value="MrkDrd"/>
    <property type="match status" value="1"/>
</dbReference>
<dbReference type="EMBL" id="QGHC01000007">
    <property type="protein sequence ID" value="PWK86741.1"/>
    <property type="molecule type" value="Genomic_DNA"/>
</dbReference>
<dbReference type="GO" id="GO:0009289">
    <property type="term" value="C:pilus"/>
    <property type="evidence" value="ECO:0007669"/>
    <property type="project" value="UniProtKB-SubCell"/>
</dbReference>
<gene>
    <name evidence="8" type="ORF">C7456_107132</name>
</gene>
<dbReference type="InterPro" id="IPR054160">
    <property type="entry name" value="MrkD_recept-bd"/>
</dbReference>
<dbReference type="OrthoDB" id="5939792at2"/>
<dbReference type="InterPro" id="IPR050263">
    <property type="entry name" value="Bact_Fimbrial_Adh_Pro"/>
</dbReference>
<feature type="domain" description="Fimbrial-type adhesion" evidence="6">
    <location>
        <begin position="178"/>
        <end position="316"/>
    </location>
</feature>
<dbReference type="Gene3D" id="2.60.40.1090">
    <property type="entry name" value="Fimbrial-type adhesion domain"/>
    <property type="match status" value="1"/>
</dbReference>
<organism evidence="8 9">
    <name type="scientific">Fulvimonas soli</name>
    <dbReference type="NCBI Taxonomy" id="155197"/>
    <lineage>
        <taxon>Bacteria</taxon>
        <taxon>Pseudomonadati</taxon>
        <taxon>Pseudomonadota</taxon>
        <taxon>Gammaproteobacteria</taxon>
        <taxon>Lysobacterales</taxon>
        <taxon>Rhodanobacteraceae</taxon>
        <taxon>Fulvimonas</taxon>
    </lineage>
</organism>
<dbReference type="InterPro" id="IPR008966">
    <property type="entry name" value="Adhesion_dom_sf"/>
</dbReference>
<dbReference type="AlphaFoldDB" id="A0A316I0V6"/>
<reference evidence="8 9" key="1">
    <citation type="submission" date="2018-05" db="EMBL/GenBank/DDBJ databases">
        <title>Genomic Encyclopedia of Type Strains, Phase IV (KMG-IV): sequencing the most valuable type-strain genomes for metagenomic binning, comparative biology and taxonomic classification.</title>
        <authorList>
            <person name="Goeker M."/>
        </authorList>
    </citation>
    <scope>NUCLEOTIDE SEQUENCE [LARGE SCALE GENOMIC DNA]</scope>
    <source>
        <strain evidence="8 9">DSM 14263</strain>
    </source>
</reference>
<evidence type="ECO:0000313" key="8">
    <source>
        <dbReference type="EMBL" id="PWK86741.1"/>
    </source>
</evidence>
<evidence type="ECO:0000256" key="4">
    <source>
        <dbReference type="ARBA" id="ARBA00023263"/>
    </source>
</evidence>
<evidence type="ECO:0000256" key="3">
    <source>
        <dbReference type="ARBA" id="ARBA00022729"/>
    </source>
</evidence>
<evidence type="ECO:0000313" key="9">
    <source>
        <dbReference type="Proteomes" id="UP000245812"/>
    </source>
</evidence>
<dbReference type="InterPro" id="IPR036937">
    <property type="entry name" value="Adhesion_dom_fimbrial_sf"/>
</dbReference>
<dbReference type="RefSeq" id="WP_109723741.1">
    <property type="nucleotide sequence ID" value="NZ_MSZV01000018.1"/>
</dbReference>
<dbReference type="Gene3D" id="2.60.40.3310">
    <property type="match status" value="1"/>
</dbReference>
<comment type="caution">
    <text evidence="8">The sequence shown here is derived from an EMBL/GenBank/DDBJ whole genome shotgun (WGS) entry which is preliminary data.</text>
</comment>
<feature type="domain" description="MrkD-like receptor binding" evidence="7">
    <location>
        <begin position="42"/>
        <end position="158"/>
    </location>
</feature>
<feature type="chain" id="PRO_5016465770" evidence="5">
    <location>
        <begin position="24"/>
        <end position="317"/>
    </location>
</feature>